<feature type="region of interest" description="Disordered" evidence="1">
    <location>
        <begin position="970"/>
        <end position="1043"/>
    </location>
</feature>
<gene>
    <name evidence="2" type="ORF">K457DRAFT_34750</name>
</gene>
<feature type="compositionally biased region" description="Acidic residues" evidence="1">
    <location>
        <begin position="989"/>
        <end position="1001"/>
    </location>
</feature>
<dbReference type="Proteomes" id="UP000078512">
    <property type="component" value="Unassembled WGS sequence"/>
</dbReference>
<accession>A0A197JMA0</accession>
<feature type="region of interest" description="Disordered" evidence="1">
    <location>
        <begin position="900"/>
        <end position="948"/>
    </location>
</feature>
<name>A0A197JMA0_9FUNG</name>
<dbReference type="OrthoDB" id="2447448at2759"/>
<proteinExistence type="predicted"/>
<reference evidence="2 3" key="1">
    <citation type="submission" date="2016-05" db="EMBL/GenBank/DDBJ databases">
        <title>Genome sequencing reveals origins of a unique bacterial endosymbiosis in the earliest lineages of terrestrial Fungi.</title>
        <authorList>
            <consortium name="DOE Joint Genome Institute"/>
            <person name="Uehling J."/>
            <person name="Gryganskyi A."/>
            <person name="Hameed K."/>
            <person name="Tschaplinski T."/>
            <person name="Misztal P."/>
            <person name="Wu S."/>
            <person name="Desiro A."/>
            <person name="Vande Pol N."/>
            <person name="Du Z.-Y."/>
            <person name="Zienkiewicz A."/>
            <person name="Zienkiewicz K."/>
            <person name="Morin E."/>
            <person name="Tisserant E."/>
            <person name="Splivallo R."/>
            <person name="Hainaut M."/>
            <person name="Henrissat B."/>
            <person name="Ohm R."/>
            <person name="Kuo A."/>
            <person name="Yan J."/>
            <person name="Lipzen A."/>
            <person name="Nolan M."/>
            <person name="Labutti K."/>
            <person name="Barry K."/>
            <person name="Goldstein A."/>
            <person name="Labbe J."/>
            <person name="Schadt C."/>
            <person name="Tuskan G."/>
            <person name="Grigoriev I."/>
            <person name="Martin F."/>
            <person name="Vilgalys R."/>
            <person name="Bonito G."/>
        </authorList>
    </citation>
    <scope>NUCLEOTIDE SEQUENCE [LARGE SCALE GENOMIC DNA]</scope>
    <source>
        <strain evidence="2 3">AG-77</strain>
    </source>
</reference>
<feature type="region of interest" description="Disordered" evidence="1">
    <location>
        <begin position="365"/>
        <end position="411"/>
    </location>
</feature>
<feature type="compositionally biased region" description="Low complexity" evidence="1">
    <location>
        <begin position="313"/>
        <end position="330"/>
    </location>
</feature>
<feature type="region of interest" description="Disordered" evidence="1">
    <location>
        <begin position="295"/>
        <end position="331"/>
    </location>
</feature>
<feature type="compositionally biased region" description="Low complexity" evidence="1">
    <location>
        <begin position="542"/>
        <end position="552"/>
    </location>
</feature>
<keyword evidence="3" id="KW-1185">Reference proteome</keyword>
<feature type="region of interest" description="Disordered" evidence="1">
    <location>
        <begin position="1079"/>
        <end position="1214"/>
    </location>
</feature>
<evidence type="ECO:0000313" key="2">
    <source>
        <dbReference type="EMBL" id="OAQ26093.1"/>
    </source>
</evidence>
<feature type="compositionally biased region" description="Acidic residues" evidence="1">
    <location>
        <begin position="1020"/>
        <end position="1030"/>
    </location>
</feature>
<evidence type="ECO:0000256" key="1">
    <source>
        <dbReference type="SAM" id="MobiDB-lite"/>
    </source>
</evidence>
<feature type="region of interest" description="Disordered" evidence="1">
    <location>
        <begin position="232"/>
        <end position="263"/>
    </location>
</feature>
<feature type="region of interest" description="Disordered" evidence="1">
    <location>
        <begin position="1251"/>
        <end position="1367"/>
    </location>
</feature>
<feature type="compositionally biased region" description="Basic and acidic residues" evidence="1">
    <location>
        <begin position="936"/>
        <end position="948"/>
    </location>
</feature>
<feature type="compositionally biased region" description="Low complexity" evidence="1">
    <location>
        <begin position="427"/>
        <end position="450"/>
    </location>
</feature>
<dbReference type="EMBL" id="KV442071">
    <property type="protein sequence ID" value="OAQ26093.1"/>
    <property type="molecule type" value="Genomic_DNA"/>
</dbReference>
<sequence length="1367" mass="146257">MPLWLRQYITQRQKRDPATLAEPRNFSVQQSFHRILHPTSITTTTPISNHATPQSQQPLPSPSIRHSKFPFSSTPSMFKALGPRDMDILNSQEIVRLAIYVMKRSSIELADPVLCEKVHTEGEKRRAAAAASAAATGGDGGTNSGATGALKRVSSIESSSRRGDGNTTIRSNNNSNNTNKGNTNNTNITASSIYLTKDFDIGNSLLHHRSKRPSRSLESVLSIATFCARASNPSARRASAGSSNGASDNGKGSNNSKGGDGKPLTTTTVAAAMVGAKWLAKLGQVVFGGPCAQAGHSHHRRTRHSPDLLDPRSATTTTINTNESNSSGTSVKGATAAVPIEKLCKHCSGAMTCLAISILREASSSSSTDSALSGQGREIGGRVSAKNLPAPPLGARNAGATPVQDSGFESGASGLELLDAQSDDIASDASSSSSSSLSSPSMSSSSLPSSETVMLRHGQSSYATTTSASREESQRTTNKDYRPRLELKHKTRIRPRTEGSGGSTPRMAASPSPSGGSPYIVFDRSHQNDTVIRHPLKSDTSAQQQAGQGQEQDLYEEESGASESGAWTPSSVLSDSLAEDFAPDVTAGGDWRSNMYASTGTRTPRDEDLDDDGMDSLPLGQRVKTRLERDLAEALGTPVIDEPMSFSSSPFIAQPAQPPLSPPQPRATATAVPLVPSIRRPSITGLGIHTPVVRSNSNGYTASDDGEEEVFHQAIDHFIHPLSTSPHQRVSPQTTTTAITPGASPTPTPALTNAIKSPGTTTPPPTFLQPSPSNYSSPPSSPAPVSLAVLANPTKDDVATPLLPPASGDDEKKKKEEEEEEQGAESPKTRPFYGVGIHGRVSVDEYAQEVGESIQKKVPPMDLGRGLALPSVDDDDDERKEEEKLEEVALERPVVNVVAPTGDEYSHDTDRPVVEVDDVEDVEAVDSPHTTTTATAEKEEPTSTERRLSTLRYGGVGLHALTPSDEYVQDIEEAMQRLPPVDLSRPYFDSEDEKEEEEGDDRGETKNPAEEQKVDKVRDEDEVQTDDEATEATTTVSSAIDRIEDDSLAAAEVKNHISTALRYGAVGLHGKTPFDEYAQEIEESIQRGAQAREGEYLEGVERRSDEEEDRVAAHMGDKKDATNKPLPPSISTRPLSSVYARGPPTDSSFDYSSSSDNLDSYDSSNPSSPSSPFPSSPSTTGTTPQTAVQKELRDLRRASQRRRKIQLVDDAQRKKEQLARIREQLERKALGKIREQVSFWETKGVLEQKVVGAEEVVVEDDGDDGGEGGANTSESENKDPSPGGLLSLSQEHLRGGRSGNKKSSGEPMSPGNSQSPGGYYSEMPQLAPRRSLSTTSSTNDKIHSQVGSRPSSTPKPSEIDVFLSNVD</sequence>
<feature type="compositionally biased region" description="Low complexity" evidence="1">
    <location>
        <begin position="770"/>
        <end position="786"/>
    </location>
</feature>
<feature type="compositionally biased region" description="Basic and acidic residues" evidence="1">
    <location>
        <begin position="904"/>
        <end position="914"/>
    </location>
</feature>
<feature type="compositionally biased region" description="Basic and acidic residues" evidence="1">
    <location>
        <begin position="469"/>
        <end position="488"/>
    </location>
</feature>
<feature type="compositionally biased region" description="Acidic residues" evidence="1">
    <location>
        <begin position="1256"/>
        <end position="1266"/>
    </location>
</feature>
<feature type="compositionally biased region" description="Basic and acidic residues" evidence="1">
    <location>
        <begin position="1002"/>
        <end position="1019"/>
    </location>
</feature>
<feature type="compositionally biased region" description="Polar residues" evidence="1">
    <location>
        <begin position="1331"/>
        <end position="1355"/>
    </location>
</feature>
<feature type="compositionally biased region" description="Acidic residues" evidence="1">
    <location>
        <begin position="915"/>
        <end position="924"/>
    </location>
</feature>
<evidence type="ECO:0000313" key="3">
    <source>
        <dbReference type="Proteomes" id="UP000078512"/>
    </source>
</evidence>
<protein>
    <submittedName>
        <fullName evidence="2">Uncharacterized protein</fullName>
    </submittedName>
</protein>
<feature type="region of interest" description="Disordered" evidence="1">
    <location>
        <begin position="852"/>
        <end position="886"/>
    </location>
</feature>
<feature type="compositionally biased region" description="Low complexity" evidence="1">
    <location>
        <begin position="1143"/>
        <end position="1168"/>
    </location>
</feature>
<feature type="region of interest" description="Disordered" evidence="1">
    <location>
        <begin position="722"/>
        <end position="836"/>
    </location>
</feature>
<organism evidence="2 3">
    <name type="scientific">Linnemannia elongata AG-77</name>
    <dbReference type="NCBI Taxonomy" id="1314771"/>
    <lineage>
        <taxon>Eukaryota</taxon>
        <taxon>Fungi</taxon>
        <taxon>Fungi incertae sedis</taxon>
        <taxon>Mucoromycota</taxon>
        <taxon>Mortierellomycotina</taxon>
        <taxon>Mortierellomycetes</taxon>
        <taxon>Mortierellales</taxon>
        <taxon>Mortierellaceae</taxon>
        <taxon>Linnemannia</taxon>
    </lineage>
</organism>
<feature type="compositionally biased region" description="Polar residues" evidence="1">
    <location>
        <begin position="722"/>
        <end position="760"/>
    </location>
</feature>
<feature type="region of interest" description="Disordered" evidence="1">
    <location>
        <begin position="423"/>
        <end position="617"/>
    </location>
</feature>
<feature type="region of interest" description="Disordered" evidence="1">
    <location>
        <begin position="129"/>
        <end position="186"/>
    </location>
</feature>
<feature type="compositionally biased region" description="Low complexity" evidence="1">
    <location>
        <begin position="165"/>
        <end position="186"/>
    </location>
</feature>
<feature type="compositionally biased region" description="Basic and acidic residues" evidence="1">
    <location>
        <begin position="1090"/>
        <end position="1122"/>
    </location>
</feature>
<feature type="compositionally biased region" description="Low complexity" evidence="1">
    <location>
        <begin position="42"/>
        <end position="58"/>
    </location>
</feature>
<feature type="region of interest" description="Disordered" evidence="1">
    <location>
        <begin position="42"/>
        <end position="65"/>
    </location>
</feature>
<feature type="compositionally biased region" description="Polar residues" evidence="1">
    <location>
        <begin position="458"/>
        <end position="468"/>
    </location>
</feature>